<dbReference type="SUPFAM" id="SSF53474">
    <property type="entry name" value="alpha/beta-Hydrolases"/>
    <property type="match status" value="1"/>
</dbReference>
<evidence type="ECO:0000313" key="1">
    <source>
        <dbReference type="EMBL" id="TWV53555.1"/>
    </source>
</evidence>
<comment type="caution">
    <text evidence="1">The sequence shown here is derived from an EMBL/GenBank/DDBJ whole genome shotgun (WGS) entry which is preliminary data.</text>
</comment>
<organism evidence="1 2">
    <name type="scientific">Streptomyces misionensis</name>
    <dbReference type="NCBI Taxonomy" id="67331"/>
    <lineage>
        <taxon>Bacteria</taxon>
        <taxon>Bacillati</taxon>
        <taxon>Actinomycetota</taxon>
        <taxon>Actinomycetes</taxon>
        <taxon>Kitasatosporales</taxon>
        <taxon>Streptomycetaceae</taxon>
        <taxon>Streptomyces</taxon>
    </lineage>
</organism>
<gene>
    <name evidence="1" type="ORF">FRZ03_09705</name>
</gene>
<sequence>MSHIVAVHGVGNHTPGYSPEKIAADRGAVWAGQLAAGLGAEPAAVDLTFAYYAHQLRTGTPTAQGGADSALDHLGPDETRAIAQWVDALALPQATAQGRLAVPLRAAVDLVARRFSLDGRLTRLFVATFFREVTTYLSGPDAPVRTAAREQVASVIRAHRPSVVIAHSLGTVVTYEALHAHPDLQIDLLLTLGSPLALPHAVFHQLQPTPRDSQGIRPPGVGRWVNIADHGDPIAVLRPLKAYFPGIDLDLTESTGLFRLHGAAGYLGSAATAAAVAPYL</sequence>
<protein>
    <recommendedName>
        <fullName evidence="3">Serine peptidase</fullName>
    </recommendedName>
</protein>
<dbReference type="Proteomes" id="UP000320481">
    <property type="component" value="Unassembled WGS sequence"/>
</dbReference>
<dbReference type="InterPro" id="IPR029058">
    <property type="entry name" value="AB_hydrolase_fold"/>
</dbReference>
<dbReference type="Gene3D" id="3.40.50.1820">
    <property type="entry name" value="alpha/beta hydrolase"/>
    <property type="match status" value="1"/>
</dbReference>
<evidence type="ECO:0008006" key="3">
    <source>
        <dbReference type="Google" id="ProtNLM"/>
    </source>
</evidence>
<proteinExistence type="predicted"/>
<keyword evidence="2" id="KW-1185">Reference proteome</keyword>
<name>A0A5C6JW60_9ACTN</name>
<dbReference type="EMBL" id="VOGW01000054">
    <property type="protein sequence ID" value="TWV53555.1"/>
    <property type="molecule type" value="Genomic_DNA"/>
</dbReference>
<evidence type="ECO:0000313" key="2">
    <source>
        <dbReference type="Proteomes" id="UP000320481"/>
    </source>
</evidence>
<dbReference type="AlphaFoldDB" id="A0A5C6JW60"/>
<accession>A0A5C6JW60</accession>
<reference evidence="1" key="1">
    <citation type="journal article" date="2019" name="Microbiol. Resour. Announc.">
        <title>Draft Genomic Sequences of Streptomyces misionensis and Streptomyces albidoflavus, bacteria applied for phytopathogen biocontrol.</title>
        <authorList>
            <person name="Pylro V."/>
            <person name="Dias A."/>
            <person name="Andreote F."/>
            <person name="Varani A."/>
            <person name="Andreote C."/>
            <person name="Bernardo E."/>
            <person name="Martins T."/>
        </authorList>
    </citation>
    <scope>NUCLEOTIDE SEQUENCE [LARGE SCALE GENOMIC DNA]</scope>
    <source>
        <strain evidence="1">66</strain>
    </source>
</reference>